<dbReference type="Gramene" id="TRITD5Av1G160480.4">
    <property type="protein sequence ID" value="TRITD5Av1G160480.4"/>
    <property type="gene ID" value="TRITD5Av1G160480"/>
</dbReference>
<evidence type="ECO:0000259" key="2">
    <source>
        <dbReference type="Pfam" id="PF16363"/>
    </source>
</evidence>
<dbReference type="AlphaFoldDB" id="A0A9R0TUC8"/>
<dbReference type="InterPro" id="IPR036291">
    <property type="entry name" value="NAD(P)-bd_dom_sf"/>
</dbReference>
<proteinExistence type="predicted"/>
<evidence type="ECO:0000313" key="3">
    <source>
        <dbReference type="EMBL" id="VAI19079.1"/>
    </source>
</evidence>
<keyword evidence="1" id="KW-0560">Oxidoreductase</keyword>
<dbReference type="Pfam" id="PF16363">
    <property type="entry name" value="GDP_Man_Dehyd"/>
    <property type="match status" value="1"/>
</dbReference>
<sequence length="132" mass="14408">MATGVTVCVTGAAGYCASWLVKLLLSRGYAVHGTVRDLCDNKTAHLRRLDNAASNLKLFKADLLDYDAMASAISGCQGVFHVATPVPSGELTDPEVSKFHTWFVMYTSWCKGRRCSLPLTKKREILDGPKIT</sequence>
<dbReference type="PANTHER" id="PTHR10366:SF790">
    <property type="entry name" value="NAD-DEPENDENT EPIMERASE_DEHYDRATASE DOMAIN-CONTAINING PROTEIN"/>
    <property type="match status" value="1"/>
</dbReference>
<evidence type="ECO:0000256" key="1">
    <source>
        <dbReference type="ARBA" id="ARBA00023002"/>
    </source>
</evidence>
<gene>
    <name evidence="3" type="ORF">TRITD_5Av1G160480</name>
</gene>
<dbReference type="InterPro" id="IPR016040">
    <property type="entry name" value="NAD(P)-bd_dom"/>
</dbReference>
<feature type="domain" description="NAD(P)-binding" evidence="2">
    <location>
        <begin position="9"/>
        <end position="83"/>
    </location>
</feature>
<protein>
    <recommendedName>
        <fullName evidence="2">NAD(P)-binding domain-containing protein</fullName>
    </recommendedName>
</protein>
<dbReference type="Gene3D" id="3.40.50.720">
    <property type="entry name" value="NAD(P)-binding Rossmann-like Domain"/>
    <property type="match status" value="1"/>
</dbReference>
<dbReference type="GO" id="GO:0016616">
    <property type="term" value="F:oxidoreductase activity, acting on the CH-OH group of donors, NAD or NADP as acceptor"/>
    <property type="evidence" value="ECO:0007669"/>
    <property type="project" value="TreeGrafter"/>
</dbReference>
<keyword evidence="4" id="KW-1185">Reference proteome</keyword>
<dbReference type="PANTHER" id="PTHR10366">
    <property type="entry name" value="NAD DEPENDENT EPIMERASE/DEHYDRATASE"/>
    <property type="match status" value="1"/>
</dbReference>
<dbReference type="FunFam" id="3.40.50.720:FF:001049">
    <property type="entry name" value="NAD(P)-binding Rossmann-fold superfamily protein"/>
    <property type="match status" value="1"/>
</dbReference>
<organism evidence="3 4">
    <name type="scientific">Triticum turgidum subsp. durum</name>
    <name type="common">Durum wheat</name>
    <name type="synonym">Triticum durum</name>
    <dbReference type="NCBI Taxonomy" id="4567"/>
    <lineage>
        <taxon>Eukaryota</taxon>
        <taxon>Viridiplantae</taxon>
        <taxon>Streptophyta</taxon>
        <taxon>Embryophyta</taxon>
        <taxon>Tracheophyta</taxon>
        <taxon>Spermatophyta</taxon>
        <taxon>Magnoliopsida</taxon>
        <taxon>Liliopsida</taxon>
        <taxon>Poales</taxon>
        <taxon>Poaceae</taxon>
        <taxon>BOP clade</taxon>
        <taxon>Pooideae</taxon>
        <taxon>Triticodae</taxon>
        <taxon>Triticeae</taxon>
        <taxon>Triticinae</taxon>
        <taxon>Triticum</taxon>
    </lineage>
</organism>
<dbReference type="EMBL" id="LT934119">
    <property type="protein sequence ID" value="VAI19079.1"/>
    <property type="molecule type" value="Genomic_DNA"/>
</dbReference>
<evidence type="ECO:0000313" key="4">
    <source>
        <dbReference type="Proteomes" id="UP000324705"/>
    </source>
</evidence>
<dbReference type="InterPro" id="IPR050425">
    <property type="entry name" value="NAD(P)_dehydrat-like"/>
</dbReference>
<dbReference type="Proteomes" id="UP000324705">
    <property type="component" value="Chromosome 5A"/>
</dbReference>
<accession>A0A9R0TUC8</accession>
<name>A0A9R0TUC8_TRITD</name>
<reference evidence="3 4" key="1">
    <citation type="submission" date="2017-09" db="EMBL/GenBank/DDBJ databases">
        <authorList>
            <consortium name="International Durum Wheat Genome Sequencing Consortium (IDWGSC)"/>
            <person name="Milanesi L."/>
        </authorList>
    </citation>
    <scope>NUCLEOTIDE SEQUENCE [LARGE SCALE GENOMIC DNA]</scope>
    <source>
        <strain evidence="4">cv. Svevo</strain>
    </source>
</reference>
<dbReference type="SUPFAM" id="SSF51735">
    <property type="entry name" value="NAD(P)-binding Rossmann-fold domains"/>
    <property type="match status" value="1"/>
</dbReference>